<dbReference type="PANTHER" id="PTHR45695">
    <property type="entry name" value="LEUCOKININ RECEPTOR-RELATED"/>
    <property type="match status" value="1"/>
</dbReference>
<feature type="transmembrane region" description="Helical" evidence="8">
    <location>
        <begin position="35"/>
        <end position="61"/>
    </location>
</feature>
<dbReference type="OrthoDB" id="6123136at2759"/>
<feature type="transmembrane region" description="Helical" evidence="8">
    <location>
        <begin position="235"/>
        <end position="264"/>
    </location>
</feature>
<evidence type="ECO:0000256" key="1">
    <source>
        <dbReference type="ARBA" id="ARBA00004141"/>
    </source>
</evidence>
<evidence type="ECO:0000256" key="2">
    <source>
        <dbReference type="ARBA" id="ARBA00022692"/>
    </source>
</evidence>
<dbReference type="SMART" id="SM01381">
    <property type="entry name" value="7TM_GPCR_Srsx"/>
    <property type="match status" value="1"/>
</dbReference>
<comment type="subcellular location">
    <subcellularLocation>
        <location evidence="1">Membrane</location>
        <topology evidence="1">Multi-pass membrane protein</topology>
    </subcellularLocation>
</comment>
<comment type="caution">
    <text evidence="10">The sequence shown here is derived from an EMBL/GenBank/DDBJ whole genome shotgun (WGS) entry which is preliminary data.</text>
</comment>
<keyword evidence="7" id="KW-0807">Transducer</keyword>
<reference evidence="10" key="1">
    <citation type="submission" date="2018-11" db="EMBL/GenBank/DDBJ databases">
        <authorList>
            <person name="Alioto T."/>
            <person name="Alioto T."/>
        </authorList>
    </citation>
    <scope>NUCLEOTIDE SEQUENCE</scope>
</reference>
<sequence length="357" mass="40061">MQIALDFRDNTTENETYGNVSDEKTLSKVFHFDSYCVPIATTLSAISIVGLVTNLVVIVTIASDRKLHQPTFVVICSLAVADFMFLFTRYPRYIIQCFFTAKFSVELLRAIKMVLDFSGFLAGIASIVHIVFMSVVRYFIIVYPFRSYVLLTNLRVILMTIVIWTLSAGIAVLYTFAVLINASKDPRLRETTNLVLTILFSILPVLFITILHVLKAKVLTKSISNCSQAVRNMSRVVTIVLTSFIITTTPSSTIDIMIILGYNYTKTQLFSITSQVAKILLFLNFTVNPFVYFVNSIQFRKCINTCFGRNRHSRGGSTSRGVSTSTSHIHASNYERSLSNISGSRSQQVHVAESTRL</sequence>
<dbReference type="SUPFAM" id="SSF81321">
    <property type="entry name" value="Family A G protein-coupled receptor-like"/>
    <property type="match status" value="1"/>
</dbReference>
<dbReference type="AlphaFoldDB" id="A0A8B6C7P0"/>
<dbReference type="Proteomes" id="UP000596742">
    <property type="component" value="Unassembled WGS sequence"/>
</dbReference>
<evidence type="ECO:0000313" key="10">
    <source>
        <dbReference type="EMBL" id="VDI01239.1"/>
    </source>
</evidence>
<dbReference type="Gene3D" id="1.20.1070.10">
    <property type="entry name" value="Rhodopsin 7-helix transmembrane proteins"/>
    <property type="match status" value="1"/>
</dbReference>
<evidence type="ECO:0000259" key="9">
    <source>
        <dbReference type="PROSITE" id="PS50262"/>
    </source>
</evidence>
<dbReference type="EMBL" id="UYJE01001322">
    <property type="protein sequence ID" value="VDI01239.1"/>
    <property type="molecule type" value="Genomic_DNA"/>
</dbReference>
<organism evidence="10 11">
    <name type="scientific">Mytilus galloprovincialis</name>
    <name type="common">Mediterranean mussel</name>
    <dbReference type="NCBI Taxonomy" id="29158"/>
    <lineage>
        <taxon>Eukaryota</taxon>
        <taxon>Metazoa</taxon>
        <taxon>Spiralia</taxon>
        <taxon>Lophotrochozoa</taxon>
        <taxon>Mollusca</taxon>
        <taxon>Bivalvia</taxon>
        <taxon>Autobranchia</taxon>
        <taxon>Pteriomorphia</taxon>
        <taxon>Mytilida</taxon>
        <taxon>Mytiloidea</taxon>
        <taxon>Mytilidae</taxon>
        <taxon>Mytilinae</taxon>
        <taxon>Mytilus</taxon>
    </lineage>
</organism>
<evidence type="ECO:0000256" key="6">
    <source>
        <dbReference type="ARBA" id="ARBA00023170"/>
    </source>
</evidence>
<feature type="transmembrane region" description="Helical" evidence="8">
    <location>
        <begin position="276"/>
        <end position="294"/>
    </location>
</feature>
<dbReference type="InterPro" id="IPR000276">
    <property type="entry name" value="GPCR_Rhodpsn"/>
</dbReference>
<dbReference type="CDD" id="cd00637">
    <property type="entry name" value="7tm_classA_rhodopsin-like"/>
    <property type="match status" value="1"/>
</dbReference>
<evidence type="ECO:0000256" key="4">
    <source>
        <dbReference type="ARBA" id="ARBA00023040"/>
    </source>
</evidence>
<dbReference type="PANTHER" id="PTHR45695:SF9">
    <property type="entry name" value="LEUCOKININ RECEPTOR"/>
    <property type="match status" value="1"/>
</dbReference>
<name>A0A8B6C7P0_MYTGA</name>
<evidence type="ECO:0000256" key="3">
    <source>
        <dbReference type="ARBA" id="ARBA00022989"/>
    </source>
</evidence>
<protein>
    <recommendedName>
        <fullName evidence="9">G-protein coupled receptors family 1 profile domain-containing protein</fullName>
    </recommendedName>
</protein>
<evidence type="ECO:0000256" key="5">
    <source>
        <dbReference type="ARBA" id="ARBA00023136"/>
    </source>
</evidence>
<accession>A0A8B6C7P0</accession>
<gene>
    <name evidence="10" type="ORF">MGAL_10B054718</name>
</gene>
<keyword evidence="2 8" id="KW-0812">Transmembrane</keyword>
<feature type="domain" description="G-protein coupled receptors family 1 profile" evidence="9">
    <location>
        <begin position="53"/>
        <end position="292"/>
    </location>
</feature>
<feature type="transmembrane region" description="Helical" evidence="8">
    <location>
        <begin position="157"/>
        <end position="182"/>
    </location>
</feature>
<dbReference type="Pfam" id="PF00001">
    <property type="entry name" value="7tm_1"/>
    <property type="match status" value="1"/>
</dbReference>
<keyword evidence="5 8" id="KW-0472">Membrane</keyword>
<evidence type="ECO:0000256" key="8">
    <source>
        <dbReference type="SAM" id="Phobius"/>
    </source>
</evidence>
<keyword evidence="3 8" id="KW-1133">Transmembrane helix</keyword>
<evidence type="ECO:0000256" key="7">
    <source>
        <dbReference type="ARBA" id="ARBA00023224"/>
    </source>
</evidence>
<feature type="transmembrane region" description="Helical" evidence="8">
    <location>
        <begin position="194"/>
        <end position="214"/>
    </location>
</feature>
<dbReference type="PRINTS" id="PR00237">
    <property type="entry name" value="GPCRRHODOPSN"/>
</dbReference>
<dbReference type="PROSITE" id="PS50262">
    <property type="entry name" value="G_PROTEIN_RECEP_F1_2"/>
    <property type="match status" value="1"/>
</dbReference>
<feature type="transmembrane region" description="Helical" evidence="8">
    <location>
        <begin position="67"/>
        <end position="86"/>
    </location>
</feature>
<keyword evidence="4" id="KW-0297">G-protein coupled receptor</keyword>
<keyword evidence="6" id="KW-0675">Receptor</keyword>
<keyword evidence="11" id="KW-1185">Reference proteome</keyword>
<dbReference type="GO" id="GO:0005886">
    <property type="term" value="C:plasma membrane"/>
    <property type="evidence" value="ECO:0007669"/>
    <property type="project" value="TreeGrafter"/>
</dbReference>
<feature type="transmembrane region" description="Helical" evidence="8">
    <location>
        <begin position="117"/>
        <end position="145"/>
    </location>
</feature>
<dbReference type="GO" id="GO:0004930">
    <property type="term" value="F:G protein-coupled receptor activity"/>
    <property type="evidence" value="ECO:0007669"/>
    <property type="project" value="UniProtKB-KW"/>
</dbReference>
<proteinExistence type="predicted"/>
<evidence type="ECO:0000313" key="11">
    <source>
        <dbReference type="Proteomes" id="UP000596742"/>
    </source>
</evidence>
<dbReference type="InterPro" id="IPR017452">
    <property type="entry name" value="GPCR_Rhodpsn_7TM"/>
</dbReference>